<dbReference type="AlphaFoldDB" id="A0A6I6LC92"/>
<dbReference type="SMART" id="SM00448">
    <property type="entry name" value="REC"/>
    <property type="match status" value="1"/>
</dbReference>
<dbReference type="InterPro" id="IPR053867">
    <property type="entry name" value="PhyR_sigma4"/>
</dbReference>
<dbReference type="SUPFAM" id="SSF88659">
    <property type="entry name" value="Sigma3 and sigma4 domains of RNA polymerase sigma factors"/>
    <property type="match status" value="1"/>
</dbReference>
<keyword evidence="5" id="KW-1185">Reference proteome</keyword>
<dbReference type="InterPro" id="IPR050595">
    <property type="entry name" value="Bact_response_regulator"/>
</dbReference>
<evidence type="ECO:0000256" key="2">
    <source>
        <dbReference type="PROSITE-ProRule" id="PRU00169"/>
    </source>
</evidence>
<dbReference type="CDD" id="cd17540">
    <property type="entry name" value="REC_PhyR"/>
    <property type="match status" value="1"/>
</dbReference>
<evidence type="ECO:0000313" key="5">
    <source>
        <dbReference type="Proteomes" id="UP000428803"/>
    </source>
</evidence>
<reference evidence="5" key="1">
    <citation type="submission" date="2019-01" db="EMBL/GenBank/DDBJ databases">
        <title>Sphingorhabdus lacus sp.nov., isolated from an oligotrophic freshwater lake.</title>
        <authorList>
            <person name="Park M."/>
        </authorList>
    </citation>
    <scope>NUCLEOTIDE SEQUENCE [LARGE SCALE GENOMIC DNA]</scope>
    <source>
        <strain evidence="5">IMCC1753</strain>
    </source>
</reference>
<dbReference type="Proteomes" id="UP000428803">
    <property type="component" value="Chromosome"/>
</dbReference>
<dbReference type="Gene3D" id="3.40.50.2300">
    <property type="match status" value="1"/>
</dbReference>
<dbReference type="InterPro" id="IPR014605">
    <property type="entry name" value="Sig_resp-reg_PhyR"/>
</dbReference>
<proteinExistence type="predicted"/>
<dbReference type="Gene3D" id="1.20.140.160">
    <property type="match status" value="1"/>
</dbReference>
<feature type="modified residue" description="4-aspartylphosphate" evidence="2">
    <location>
        <position position="184"/>
    </location>
</feature>
<feature type="domain" description="Response regulatory" evidence="3">
    <location>
        <begin position="134"/>
        <end position="247"/>
    </location>
</feature>
<evidence type="ECO:0000259" key="3">
    <source>
        <dbReference type="PROSITE" id="PS50110"/>
    </source>
</evidence>
<gene>
    <name evidence="4" type="ORF">EUU25_14110</name>
</gene>
<accession>A0A6I6LC92</accession>
<dbReference type="Pfam" id="PF22029">
    <property type="entry name" value="PhyR_sigma2"/>
    <property type="match status" value="1"/>
</dbReference>
<dbReference type="NCBIfam" id="NF006623">
    <property type="entry name" value="PRK09191.1"/>
    <property type="match status" value="1"/>
</dbReference>
<evidence type="ECO:0000313" key="4">
    <source>
        <dbReference type="EMBL" id="QGY81647.1"/>
    </source>
</evidence>
<dbReference type="OrthoDB" id="9786101at2"/>
<dbReference type="InterPro" id="IPR053866">
    <property type="entry name" value="PhyR_sigma2"/>
</dbReference>
<dbReference type="InterPro" id="IPR001789">
    <property type="entry name" value="Sig_transdc_resp-reg_receiver"/>
</dbReference>
<evidence type="ECO:0000256" key="1">
    <source>
        <dbReference type="ARBA" id="ARBA00022553"/>
    </source>
</evidence>
<dbReference type="SUPFAM" id="SSF52172">
    <property type="entry name" value="CheY-like"/>
    <property type="match status" value="1"/>
</dbReference>
<dbReference type="PANTHER" id="PTHR44591:SF20">
    <property type="entry name" value="PROTEIN PILH"/>
    <property type="match status" value="1"/>
</dbReference>
<dbReference type="PIRSF" id="PIRSF036400">
    <property type="entry name" value="RR_Ctr_UCP036400"/>
    <property type="match status" value="1"/>
</dbReference>
<sequence>MSLREALVAELPFLRRYARALTGSQSLGDAAVREVLEALLEAPEELQSDKPVRIELFRIFHRLWQPAMVEPLASKGRSGVIAQFPVVMRQSLLLTAVEGFSEEETATILNLASGEIGSYVRDARTAITDALSADVLIIEDESIIALHIKQIVESLGHNVVGIVRTHSEAVAAAREKRPELVLADISLADGSSGIDAVKEILTEQDVPVIFITAFPERLLTGARPEPTYLITKPFEPETVVATIGQALLLHRQQGDEKISDSAGTFSAA</sequence>
<dbReference type="RefSeq" id="WP_158902038.1">
    <property type="nucleotide sequence ID" value="NZ_CP035733.1"/>
</dbReference>
<dbReference type="GO" id="GO:0000160">
    <property type="term" value="P:phosphorelay signal transduction system"/>
    <property type="evidence" value="ECO:0007669"/>
    <property type="project" value="InterPro"/>
</dbReference>
<protein>
    <submittedName>
        <fullName evidence="4">Response regulator</fullName>
    </submittedName>
</protein>
<dbReference type="EMBL" id="CP035733">
    <property type="protein sequence ID" value="QGY81647.1"/>
    <property type="molecule type" value="Genomic_DNA"/>
</dbReference>
<dbReference type="InterPro" id="IPR013324">
    <property type="entry name" value="RNA_pol_sigma_r3/r4-like"/>
</dbReference>
<dbReference type="Pfam" id="PF22233">
    <property type="entry name" value="PhyR_sigma-like"/>
    <property type="match status" value="1"/>
</dbReference>
<name>A0A6I6LC92_9SPHN</name>
<dbReference type="KEGG" id="slaa:EUU25_14110"/>
<keyword evidence="1 2" id="KW-0597">Phosphoprotein</keyword>
<dbReference type="Pfam" id="PF00072">
    <property type="entry name" value="Response_reg"/>
    <property type="match status" value="1"/>
</dbReference>
<dbReference type="PROSITE" id="PS50110">
    <property type="entry name" value="RESPONSE_REGULATORY"/>
    <property type="match status" value="1"/>
</dbReference>
<organism evidence="4 5">
    <name type="scientific">Sphingorhabdus lacus</name>
    <dbReference type="NCBI Taxonomy" id="392610"/>
    <lineage>
        <taxon>Bacteria</taxon>
        <taxon>Pseudomonadati</taxon>
        <taxon>Pseudomonadota</taxon>
        <taxon>Alphaproteobacteria</taxon>
        <taxon>Sphingomonadales</taxon>
        <taxon>Sphingomonadaceae</taxon>
        <taxon>Sphingorhabdus</taxon>
    </lineage>
</organism>
<dbReference type="PANTHER" id="PTHR44591">
    <property type="entry name" value="STRESS RESPONSE REGULATOR PROTEIN 1"/>
    <property type="match status" value="1"/>
</dbReference>
<dbReference type="InterPro" id="IPR011006">
    <property type="entry name" value="CheY-like_superfamily"/>
</dbReference>